<evidence type="ECO:0000256" key="5">
    <source>
        <dbReference type="ARBA" id="ARBA00022989"/>
    </source>
</evidence>
<evidence type="ECO:0000256" key="2">
    <source>
        <dbReference type="ARBA" id="ARBA00022475"/>
    </source>
</evidence>
<dbReference type="GO" id="GO:0009103">
    <property type="term" value="P:lipopolysaccharide biosynthetic process"/>
    <property type="evidence" value="ECO:0007669"/>
    <property type="project" value="TreeGrafter"/>
</dbReference>
<feature type="binding site" evidence="7">
    <location>
        <position position="163"/>
    </location>
    <ligand>
        <name>Mg(2+)</name>
        <dbReference type="ChEBI" id="CHEBI:18420"/>
    </ligand>
</feature>
<keyword evidence="5 8" id="KW-1133">Transmembrane helix</keyword>
<keyword evidence="7" id="KW-0460">Magnesium</keyword>
<evidence type="ECO:0000256" key="4">
    <source>
        <dbReference type="ARBA" id="ARBA00022692"/>
    </source>
</evidence>
<feature type="transmembrane region" description="Helical" evidence="8">
    <location>
        <begin position="194"/>
        <end position="212"/>
    </location>
</feature>
<feature type="transmembrane region" description="Helical" evidence="8">
    <location>
        <begin position="111"/>
        <end position="129"/>
    </location>
</feature>
<dbReference type="EMBL" id="FTPR01000001">
    <property type="protein sequence ID" value="SIT81579.1"/>
    <property type="molecule type" value="Genomic_DNA"/>
</dbReference>
<evidence type="ECO:0000313" key="10">
    <source>
        <dbReference type="Proteomes" id="UP000186997"/>
    </source>
</evidence>
<evidence type="ECO:0000313" key="9">
    <source>
        <dbReference type="EMBL" id="SIT81579.1"/>
    </source>
</evidence>
<dbReference type="Proteomes" id="UP000186997">
    <property type="component" value="Unassembled WGS sequence"/>
</dbReference>
<dbReference type="Pfam" id="PF00953">
    <property type="entry name" value="Glycos_transf_4"/>
    <property type="match status" value="1"/>
</dbReference>
<organism evidence="9 10">
    <name type="scientific">Yoonia rosea</name>
    <dbReference type="NCBI Taxonomy" id="287098"/>
    <lineage>
        <taxon>Bacteria</taxon>
        <taxon>Pseudomonadati</taxon>
        <taxon>Pseudomonadota</taxon>
        <taxon>Alphaproteobacteria</taxon>
        <taxon>Rhodobacterales</taxon>
        <taxon>Paracoccaceae</taxon>
        <taxon>Yoonia</taxon>
    </lineage>
</organism>
<sequence>MHSEVAQLFRYSLGFIAAISFVACLCIIALAQVFPWLCGRRDDENAVQSMHSRPTPRIGGVAIFFTLALGVVFAPTTIVQSYLGVIIATTLLFLVGLSEDLGFRVSPRRRLLAVCVASLVVIVLLGVWLPRISMPYFDLLMQYWIVGVPFTLLITAGVANGFNLIDGVNGLAALTAIGASVSIALISLQAGYDTMAMVSMMLAAVIFGFFLVNFPFGIIFLGDAGAYTIGFVLSWFGIAVLIDSSQVSAWAILLTLFWPLADTVFAIYRRSRSKKDAMAPDRLHFHQLVMRGLEICILGRKRRRIANPLTTLVLAPFVIAPQVCGVLLWDHNRAAFFTVLAFLAVFIASYLVAVPAIRACRQRPQEA</sequence>
<dbReference type="STRING" id="287098.SAMN05421665_1294"/>
<reference evidence="10" key="1">
    <citation type="submission" date="2017-01" db="EMBL/GenBank/DDBJ databases">
        <authorList>
            <person name="Varghese N."/>
            <person name="Submissions S."/>
        </authorList>
    </citation>
    <scope>NUCLEOTIDE SEQUENCE [LARGE SCALE GENOMIC DNA]</scope>
    <source>
        <strain evidence="10">DSM 29591</strain>
    </source>
</reference>
<feature type="transmembrane region" description="Helical" evidence="8">
    <location>
        <begin position="58"/>
        <end position="76"/>
    </location>
</feature>
<keyword evidence="2" id="KW-1003">Cell membrane</keyword>
<dbReference type="GO" id="GO:0071555">
    <property type="term" value="P:cell wall organization"/>
    <property type="evidence" value="ECO:0007669"/>
    <property type="project" value="TreeGrafter"/>
</dbReference>
<dbReference type="OrthoDB" id="9783652at2"/>
<dbReference type="PANTHER" id="PTHR22926">
    <property type="entry name" value="PHOSPHO-N-ACETYLMURAMOYL-PENTAPEPTIDE-TRANSFERASE"/>
    <property type="match status" value="1"/>
</dbReference>
<proteinExistence type="predicted"/>
<feature type="binding site" evidence="7">
    <location>
        <position position="223"/>
    </location>
    <ligand>
        <name>Mg(2+)</name>
        <dbReference type="ChEBI" id="CHEBI:18420"/>
    </ligand>
</feature>
<keyword evidence="4 8" id="KW-0812">Transmembrane</keyword>
<evidence type="ECO:0000256" key="7">
    <source>
        <dbReference type="PIRSR" id="PIRSR600715-1"/>
    </source>
</evidence>
<name>A0A1R3WTE3_9RHOB</name>
<protein>
    <submittedName>
        <fullName evidence="9">UDP-N-acetylmuramyl pentapeptide phosphotransferase/UDP-N-acetylglucosamine-1-phosphate transferase</fullName>
    </submittedName>
</protein>
<dbReference type="GO" id="GO:0044038">
    <property type="term" value="P:cell wall macromolecule biosynthetic process"/>
    <property type="evidence" value="ECO:0007669"/>
    <property type="project" value="TreeGrafter"/>
</dbReference>
<keyword evidence="3 9" id="KW-0808">Transferase</keyword>
<dbReference type="GO" id="GO:0005886">
    <property type="term" value="C:plasma membrane"/>
    <property type="evidence" value="ECO:0007669"/>
    <property type="project" value="UniProtKB-SubCell"/>
</dbReference>
<keyword evidence="6 8" id="KW-0472">Membrane</keyword>
<feature type="transmembrane region" description="Helical" evidence="8">
    <location>
        <begin position="309"/>
        <end position="329"/>
    </location>
</feature>
<dbReference type="AlphaFoldDB" id="A0A1R3WTE3"/>
<dbReference type="CDD" id="cd06912">
    <property type="entry name" value="GT_MraY_like"/>
    <property type="match status" value="1"/>
</dbReference>
<evidence type="ECO:0000256" key="6">
    <source>
        <dbReference type="ARBA" id="ARBA00023136"/>
    </source>
</evidence>
<dbReference type="GO" id="GO:0016780">
    <property type="term" value="F:phosphotransferase activity, for other substituted phosphate groups"/>
    <property type="evidence" value="ECO:0007669"/>
    <property type="project" value="InterPro"/>
</dbReference>
<gene>
    <name evidence="9" type="ORF">SAMN05421665_1294</name>
</gene>
<feature type="transmembrane region" description="Helical" evidence="8">
    <location>
        <begin position="141"/>
        <end position="159"/>
    </location>
</feature>
<accession>A0A1R3WTE3</accession>
<evidence type="ECO:0000256" key="8">
    <source>
        <dbReference type="SAM" id="Phobius"/>
    </source>
</evidence>
<evidence type="ECO:0000256" key="1">
    <source>
        <dbReference type="ARBA" id="ARBA00004651"/>
    </source>
</evidence>
<dbReference type="PANTHER" id="PTHR22926:SF3">
    <property type="entry name" value="UNDECAPRENYL-PHOSPHATE ALPHA-N-ACETYLGLUCOSAMINYL 1-PHOSPHATE TRANSFERASE"/>
    <property type="match status" value="1"/>
</dbReference>
<dbReference type="GO" id="GO:0046872">
    <property type="term" value="F:metal ion binding"/>
    <property type="evidence" value="ECO:0007669"/>
    <property type="project" value="UniProtKB-KW"/>
</dbReference>
<evidence type="ECO:0000256" key="3">
    <source>
        <dbReference type="ARBA" id="ARBA00022679"/>
    </source>
</evidence>
<comment type="subcellular location">
    <subcellularLocation>
        <location evidence="1">Cell membrane</location>
        <topology evidence="1">Multi-pass membrane protein</topology>
    </subcellularLocation>
</comment>
<feature type="transmembrane region" description="Helical" evidence="8">
    <location>
        <begin position="82"/>
        <end position="99"/>
    </location>
</feature>
<feature type="transmembrane region" description="Helical" evidence="8">
    <location>
        <begin position="248"/>
        <end position="268"/>
    </location>
</feature>
<keyword evidence="10" id="KW-1185">Reference proteome</keyword>
<feature type="transmembrane region" description="Helical" evidence="8">
    <location>
        <begin position="335"/>
        <end position="357"/>
    </location>
</feature>
<feature type="transmembrane region" description="Helical" evidence="8">
    <location>
        <begin position="12"/>
        <end position="37"/>
    </location>
</feature>
<comment type="cofactor">
    <cofactor evidence="7">
        <name>Mg(2+)</name>
        <dbReference type="ChEBI" id="CHEBI:18420"/>
    </cofactor>
</comment>
<dbReference type="InterPro" id="IPR000715">
    <property type="entry name" value="Glycosyl_transferase_4"/>
</dbReference>
<keyword evidence="7" id="KW-0479">Metal-binding</keyword>
<feature type="transmembrane region" description="Helical" evidence="8">
    <location>
        <begin position="224"/>
        <end position="242"/>
    </location>
</feature>
<feature type="transmembrane region" description="Helical" evidence="8">
    <location>
        <begin position="171"/>
        <end position="188"/>
    </location>
</feature>